<evidence type="ECO:0000313" key="8">
    <source>
        <dbReference type="Proteomes" id="UP001187471"/>
    </source>
</evidence>
<keyword evidence="2" id="KW-0217">Developmental protein</keyword>
<dbReference type="PROSITE" id="PS51059">
    <property type="entry name" value="PARP_CATALYTIC"/>
    <property type="match status" value="1"/>
</dbReference>
<reference evidence="7" key="1">
    <citation type="submission" date="2022-12" db="EMBL/GenBank/DDBJ databases">
        <title>Draft genome assemblies for two species of Escallonia (Escalloniales).</title>
        <authorList>
            <person name="Chanderbali A."/>
            <person name="Dervinis C."/>
            <person name="Anghel I."/>
            <person name="Soltis D."/>
            <person name="Soltis P."/>
            <person name="Zapata F."/>
        </authorList>
    </citation>
    <scope>NUCLEOTIDE SEQUENCE</scope>
    <source>
        <strain evidence="7">UCBG92.1500</strain>
        <tissue evidence="7">Leaf</tissue>
    </source>
</reference>
<dbReference type="Pfam" id="PF12174">
    <property type="entry name" value="RST"/>
    <property type="match status" value="1"/>
</dbReference>
<dbReference type="InterPro" id="IPR057823">
    <property type="entry name" value="WWE_RCD1"/>
</dbReference>
<dbReference type="PANTHER" id="PTHR32263:SF5">
    <property type="entry name" value="INACTIVE POLY [ADP-RIBOSE] POLYMERASE SRO1-RELATED"/>
    <property type="match status" value="1"/>
</dbReference>
<gene>
    <name evidence="7" type="ORF">RJ640_017784</name>
</gene>
<feature type="domain" description="PARP catalytic" evidence="5">
    <location>
        <begin position="241"/>
        <end position="460"/>
    </location>
</feature>
<dbReference type="SUPFAM" id="SSF56399">
    <property type="entry name" value="ADP-ribosylation"/>
    <property type="match status" value="1"/>
</dbReference>
<feature type="domain" description="RST" evidence="6">
    <location>
        <begin position="505"/>
        <end position="576"/>
    </location>
</feature>
<dbReference type="Pfam" id="PF23467">
    <property type="entry name" value="WWE_5"/>
    <property type="match status" value="1"/>
</dbReference>
<evidence type="ECO:0008006" key="9">
    <source>
        <dbReference type="Google" id="ProtNLM"/>
    </source>
</evidence>
<dbReference type="InterPro" id="IPR022003">
    <property type="entry name" value="RST"/>
</dbReference>
<proteinExistence type="predicted"/>
<dbReference type="PANTHER" id="PTHR32263">
    <property type="entry name" value="INACTIVE POLY [ADP-RIBOSE] POLYMERASE SRO4-RELATED"/>
    <property type="match status" value="1"/>
</dbReference>
<dbReference type="AlphaFoldDB" id="A0AA88R5J3"/>
<dbReference type="GO" id="GO:0005634">
    <property type="term" value="C:nucleus"/>
    <property type="evidence" value="ECO:0007669"/>
    <property type="project" value="UniProtKB-SubCell"/>
</dbReference>
<evidence type="ECO:0000256" key="3">
    <source>
        <dbReference type="ARBA" id="ARBA00023016"/>
    </source>
</evidence>
<keyword evidence="4" id="KW-0539">Nucleus</keyword>
<evidence type="ECO:0000256" key="2">
    <source>
        <dbReference type="ARBA" id="ARBA00022473"/>
    </source>
</evidence>
<keyword evidence="3" id="KW-0346">Stress response</keyword>
<dbReference type="InterPro" id="IPR012317">
    <property type="entry name" value="Poly(ADP-ribose)pol_cat_dom"/>
</dbReference>
<evidence type="ECO:0000259" key="6">
    <source>
        <dbReference type="PROSITE" id="PS51879"/>
    </source>
</evidence>
<evidence type="ECO:0000256" key="4">
    <source>
        <dbReference type="ARBA" id="ARBA00023242"/>
    </source>
</evidence>
<feature type="non-terminal residue" evidence="7">
    <location>
        <position position="1"/>
    </location>
</feature>
<evidence type="ECO:0000256" key="1">
    <source>
        <dbReference type="ARBA" id="ARBA00004123"/>
    </source>
</evidence>
<evidence type="ECO:0000313" key="7">
    <source>
        <dbReference type="EMBL" id="KAK2970660.1"/>
    </source>
</evidence>
<organism evidence="7 8">
    <name type="scientific">Escallonia rubra</name>
    <dbReference type="NCBI Taxonomy" id="112253"/>
    <lineage>
        <taxon>Eukaryota</taxon>
        <taxon>Viridiplantae</taxon>
        <taxon>Streptophyta</taxon>
        <taxon>Embryophyta</taxon>
        <taxon>Tracheophyta</taxon>
        <taxon>Spermatophyta</taxon>
        <taxon>Magnoliopsida</taxon>
        <taxon>eudicotyledons</taxon>
        <taxon>Gunneridae</taxon>
        <taxon>Pentapetalae</taxon>
        <taxon>asterids</taxon>
        <taxon>campanulids</taxon>
        <taxon>Escalloniales</taxon>
        <taxon>Escalloniaceae</taxon>
        <taxon>Escallonia</taxon>
    </lineage>
</organism>
<sequence length="595" mass="66762">VEMETQFAKVLDSGRRVVFDLKRKRAAQSEAYLTGATRIVSPLRSTLPSSVHKLEKRRKLNGLKTSNFRNSLVTYYSNFKRSGLPQRLMCYQDGEWSDLPEECVASVKKDLQVKKTASEVKLEGRTLVLDFLHMTQLDLETGEQRPIAWIDEAGKCFFPEVFRDYDDEKDHEHVVSEPEGSNDMKLELEIEINVVDLSKLNESSGESNALVKKIQLNQKPEVVHDADIDSCVKVSRGEVDEAFKENQQIKKKLVGISCVREDLDSDMVREMFIKSINSFMNASIVEIFSGSGTPVQARLELFQKQVEITKKYRGDANVRYAWLPSNKGALFGVMMYGLGHGGTSKITPTHGVGVHLTPANCTHICANYCDVDENGLRHMVLCRVIMGNTELVHRGSKQFHPSCEDYDSGVDDLENPRHYIVWNMNTNTHIYPEFVVSFKVSSDAGGYVFGSESKLDVSGVTNCLEGPQVQLSLNCAQADLGNVSHQVPVQKSQEKVLSAGSSSARTPKSPWMPFPMLFAAISDKVSPKDMNLVKTTYDIFRRKKISREDFVRKLRLIVGDQLLRSVITSLQCKIPSTSNRDLGTQQEELECSGVL</sequence>
<dbReference type="InterPro" id="IPR044964">
    <property type="entry name" value="RCD1/SRO1-5"/>
</dbReference>
<evidence type="ECO:0000259" key="5">
    <source>
        <dbReference type="PROSITE" id="PS51059"/>
    </source>
</evidence>
<dbReference type="PROSITE" id="PS51879">
    <property type="entry name" value="RST"/>
    <property type="match status" value="1"/>
</dbReference>
<name>A0AA88R5J3_9ASTE</name>
<dbReference type="Proteomes" id="UP001187471">
    <property type="component" value="Unassembled WGS sequence"/>
</dbReference>
<keyword evidence="8" id="KW-1185">Reference proteome</keyword>
<dbReference type="Gene3D" id="3.90.228.10">
    <property type="match status" value="1"/>
</dbReference>
<dbReference type="EMBL" id="JAVXUO010002676">
    <property type="protein sequence ID" value="KAK2970660.1"/>
    <property type="molecule type" value="Genomic_DNA"/>
</dbReference>
<protein>
    <recommendedName>
        <fullName evidence="9">Inactive poly [ADP-ribose] polymerase RCD1</fullName>
    </recommendedName>
</protein>
<dbReference type="GO" id="GO:0003950">
    <property type="term" value="F:NAD+ poly-ADP-ribosyltransferase activity"/>
    <property type="evidence" value="ECO:0007669"/>
    <property type="project" value="InterPro"/>
</dbReference>
<accession>A0AA88R5J3</accession>
<comment type="caution">
    <text evidence="7">The sequence shown here is derived from an EMBL/GenBank/DDBJ whole genome shotgun (WGS) entry which is preliminary data.</text>
</comment>
<comment type="subcellular location">
    <subcellularLocation>
        <location evidence="1">Nucleus</location>
    </subcellularLocation>
</comment>